<sequence>MMNNWAAARGIMVAAQSMVLEHSDAAVGWSLRRTKDRFK</sequence>
<dbReference type="Proteomes" id="UP000030663">
    <property type="component" value="Unassembled WGS sequence"/>
</dbReference>
<name>X0B9V3_FUSOX</name>
<feature type="non-terminal residue" evidence="1">
    <location>
        <position position="39"/>
    </location>
</feature>
<evidence type="ECO:0000313" key="1">
    <source>
        <dbReference type="EMBL" id="EXK78935.1"/>
    </source>
</evidence>
<protein>
    <submittedName>
        <fullName evidence="1">Uncharacterized protein</fullName>
    </submittedName>
</protein>
<reference evidence="1 2" key="1">
    <citation type="submission" date="2011-11" db="EMBL/GenBank/DDBJ databases">
        <title>The Genome Sequence of Fusarium oxysporum PHW815.</title>
        <authorList>
            <consortium name="The Broad Institute Genome Sequencing Platform"/>
            <person name="Ma L.-J."/>
            <person name="Gale L.R."/>
            <person name="Schwartz D.C."/>
            <person name="Zhou S."/>
            <person name="Corby-Kistler H."/>
            <person name="Young S.K."/>
            <person name="Zeng Q."/>
            <person name="Gargeya S."/>
            <person name="Fitzgerald M."/>
            <person name="Haas B."/>
            <person name="Abouelleil A."/>
            <person name="Alvarado L."/>
            <person name="Arachchi H.M."/>
            <person name="Berlin A."/>
            <person name="Brown A."/>
            <person name="Chapman S.B."/>
            <person name="Chen Z."/>
            <person name="Dunbar C."/>
            <person name="Freedman E."/>
            <person name="Gearin G."/>
            <person name="Goldberg J."/>
            <person name="Griggs A."/>
            <person name="Gujja S."/>
            <person name="Heiman D."/>
            <person name="Howarth C."/>
            <person name="Larson L."/>
            <person name="Lui A."/>
            <person name="MacDonald P.J.P."/>
            <person name="Montmayeur A."/>
            <person name="Murphy C."/>
            <person name="Neiman D."/>
            <person name="Pearson M."/>
            <person name="Priest M."/>
            <person name="Roberts A."/>
            <person name="Saif S."/>
            <person name="Shea T."/>
            <person name="Shenoy N."/>
            <person name="Sisk P."/>
            <person name="Stolte C."/>
            <person name="Sykes S."/>
            <person name="Wortman J."/>
            <person name="Nusbaum C."/>
            <person name="Birren B."/>
        </authorList>
    </citation>
    <scope>NUCLEOTIDE SEQUENCE [LARGE SCALE GENOMIC DNA]</scope>
    <source>
        <strain evidence="1 2">54005</strain>
    </source>
</reference>
<evidence type="ECO:0000313" key="2">
    <source>
        <dbReference type="Proteomes" id="UP000030663"/>
    </source>
</evidence>
<accession>X0B9V3</accession>
<dbReference type="HOGENOM" id="CLU_3322427_0_0_1"/>
<dbReference type="EMBL" id="JH658491">
    <property type="protein sequence ID" value="EXK78935.1"/>
    <property type="molecule type" value="Genomic_DNA"/>
</dbReference>
<organism evidence="1 2">
    <name type="scientific">Fusarium oxysporum f. sp. raphani 54005</name>
    <dbReference type="NCBI Taxonomy" id="1089458"/>
    <lineage>
        <taxon>Eukaryota</taxon>
        <taxon>Fungi</taxon>
        <taxon>Dikarya</taxon>
        <taxon>Ascomycota</taxon>
        <taxon>Pezizomycotina</taxon>
        <taxon>Sordariomycetes</taxon>
        <taxon>Hypocreomycetidae</taxon>
        <taxon>Hypocreales</taxon>
        <taxon>Nectriaceae</taxon>
        <taxon>Fusarium</taxon>
        <taxon>Fusarium oxysporum species complex</taxon>
    </lineage>
</organism>
<gene>
    <name evidence="1" type="ORF">FOQG_16412</name>
</gene>
<keyword evidence="2" id="KW-1185">Reference proteome</keyword>
<dbReference type="AlphaFoldDB" id="X0B9V3"/>
<proteinExistence type="predicted"/>